<evidence type="ECO:0000313" key="11">
    <source>
        <dbReference type="EMBL" id="MBK4737585.1"/>
    </source>
</evidence>
<dbReference type="InterPro" id="IPR029099">
    <property type="entry name" value="Pribosyltran_N"/>
</dbReference>
<evidence type="ECO:0000259" key="10">
    <source>
        <dbReference type="Pfam" id="PF13793"/>
    </source>
</evidence>
<dbReference type="PANTHER" id="PTHR10210:SF32">
    <property type="entry name" value="RIBOSE-PHOSPHATE PYROPHOSPHOKINASE 2"/>
    <property type="match status" value="1"/>
</dbReference>
<dbReference type="CDD" id="cd06223">
    <property type="entry name" value="PRTases_typeI"/>
    <property type="match status" value="1"/>
</dbReference>
<dbReference type="FunFam" id="3.40.50.2020:FF:000007">
    <property type="entry name" value="Ribose-phosphate pyrophosphokinase"/>
    <property type="match status" value="1"/>
</dbReference>
<accession>A0A934SYD2</accession>
<keyword evidence="7" id="KW-0067">ATP-binding</keyword>
<evidence type="ECO:0000256" key="6">
    <source>
        <dbReference type="ARBA" id="ARBA00022777"/>
    </source>
</evidence>
<evidence type="ECO:0000256" key="7">
    <source>
        <dbReference type="ARBA" id="ARBA00022840"/>
    </source>
</evidence>
<keyword evidence="8" id="KW-0460">Magnesium</keyword>
<keyword evidence="4" id="KW-0545">Nucleotide biosynthesis</keyword>
<evidence type="ECO:0000256" key="9">
    <source>
        <dbReference type="ARBA" id="ARBA00049535"/>
    </source>
</evidence>
<evidence type="ECO:0000256" key="1">
    <source>
        <dbReference type="ARBA" id="ARBA00013247"/>
    </source>
</evidence>
<dbReference type="Gene3D" id="3.40.50.2020">
    <property type="match status" value="2"/>
</dbReference>
<evidence type="ECO:0000313" key="12">
    <source>
        <dbReference type="Proteomes" id="UP000622890"/>
    </source>
</evidence>
<dbReference type="GO" id="GO:0002189">
    <property type="term" value="C:ribose phosphate diphosphokinase complex"/>
    <property type="evidence" value="ECO:0007669"/>
    <property type="project" value="TreeGrafter"/>
</dbReference>
<evidence type="ECO:0000256" key="8">
    <source>
        <dbReference type="ARBA" id="ARBA00022842"/>
    </source>
</evidence>
<dbReference type="GO" id="GO:0000287">
    <property type="term" value="F:magnesium ion binding"/>
    <property type="evidence" value="ECO:0007669"/>
    <property type="project" value="InterPro"/>
</dbReference>
<reference evidence="11" key="1">
    <citation type="submission" date="2021-01" db="EMBL/GenBank/DDBJ databases">
        <title>Genome sequence of strain Noviherbaspirillum sp. DKR-6.</title>
        <authorList>
            <person name="Chaudhary D.K."/>
        </authorList>
    </citation>
    <scope>NUCLEOTIDE SEQUENCE</scope>
    <source>
        <strain evidence="11">DKR-6</strain>
    </source>
</reference>
<evidence type="ECO:0000256" key="2">
    <source>
        <dbReference type="ARBA" id="ARBA00022679"/>
    </source>
</evidence>
<dbReference type="Proteomes" id="UP000622890">
    <property type="component" value="Unassembled WGS sequence"/>
</dbReference>
<dbReference type="SUPFAM" id="SSF53271">
    <property type="entry name" value="PRTase-like"/>
    <property type="match status" value="1"/>
</dbReference>
<evidence type="ECO:0000256" key="4">
    <source>
        <dbReference type="ARBA" id="ARBA00022727"/>
    </source>
</evidence>
<dbReference type="InterPro" id="IPR005946">
    <property type="entry name" value="Rib-P_diPkinase"/>
</dbReference>
<dbReference type="Pfam" id="PF14572">
    <property type="entry name" value="Pribosyl_synth"/>
    <property type="match status" value="1"/>
</dbReference>
<dbReference type="GO" id="GO:0006015">
    <property type="term" value="P:5-phosphoribose 1-diphosphate biosynthetic process"/>
    <property type="evidence" value="ECO:0007669"/>
    <property type="project" value="TreeGrafter"/>
</dbReference>
<dbReference type="EMBL" id="JAEPBG010000013">
    <property type="protein sequence ID" value="MBK4737585.1"/>
    <property type="molecule type" value="Genomic_DNA"/>
</dbReference>
<dbReference type="Pfam" id="PF13793">
    <property type="entry name" value="Pribosyltran_N"/>
    <property type="match status" value="1"/>
</dbReference>
<dbReference type="GO" id="GO:0006164">
    <property type="term" value="P:purine nucleotide biosynthetic process"/>
    <property type="evidence" value="ECO:0007669"/>
    <property type="project" value="TreeGrafter"/>
</dbReference>
<keyword evidence="5" id="KW-0547">Nucleotide-binding</keyword>
<keyword evidence="3" id="KW-0479">Metal-binding</keyword>
<dbReference type="GO" id="GO:0005524">
    <property type="term" value="F:ATP binding"/>
    <property type="evidence" value="ECO:0007669"/>
    <property type="project" value="UniProtKB-KW"/>
</dbReference>
<feature type="domain" description="Ribose-phosphate pyrophosphokinase N-terminal" evidence="10">
    <location>
        <begin position="7"/>
        <end position="125"/>
    </location>
</feature>
<dbReference type="RefSeq" id="WP_200596008.1">
    <property type="nucleotide sequence ID" value="NZ_JAEPBG010000013.1"/>
</dbReference>
<keyword evidence="2" id="KW-0808">Transferase</keyword>
<comment type="catalytic activity">
    <reaction evidence="9">
        <text>D-ribose 5-phosphate + ATP = 5-phospho-alpha-D-ribose 1-diphosphate + AMP + H(+)</text>
        <dbReference type="Rhea" id="RHEA:15609"/>
        <dbReference type="ChEBI" id="CHEBI:15378"/>
        <dbReference type="ChEBI" id="CHEBI:30616"/>
        <dbReference type="ChEBI" id="CHEBI:58017"/>
        <dbReference type="ChEBI" id="CHEBI:78346"/>
        <dbReference type="ChEBI" id="CHEBI:456215"/>
        <dbReference type="EC" id="2.7.6.1"/>
    </reaction>
</comment>
<sequence>MEHPSLVFALNGSQFFGDEVCLQLGLTRAALEEREFEDKEHKVRAMESVRGKDAFVIHSLHGDGMQSGNDKLCRLLFLIGALRDDGAARVTAVVPYLAYARKDRRTKPQDPVTTRYVAQLFEAVGTDAIISIDVHNLAAFENAFRIPTVHLEAASLFADALLNKLDAGNVAVVSPDAGGAKRAEGLRQILAARMAQPVTMAFVEKYRSEGKISGDLLVGDVAGKDAVIIDDLISTGGTLVRAAHACRKAGAKRVFACATHGIFAEGARTTLADEVLEEIIVADTIPPFRMEAEAAKPRVTVVGCAPLFAKAIREMSGGAGCTAPAAM</sequence>
<dbReference type="SMART" id="SM01400">
    <property type="entry name" value="Pribosyltran_N"/>
    <property type="match status" value="1"/>
</dbReference>
<gene>
    <name evidence="11" type="ORF">JJB74_23445</name>
</gene>
<keyword evidence="6" id="KW-0418">Kinase</keyword>
<dbReference type="GO" id="GO:0005737">
    <property type="term" value="C:cytoplasm"/>
    <property type="evidence" value="ECO:0007669"/>
    <property type="project" value="TreeGrafter"/>
</dbReference>
<dbReference type="PANTHER" id="PTHR10210">
    <property type="entry name" value="RIBOSE-PHOSPHATE DIPHOSPHOKINASE FAMILY MEMBER"/>
    <property type="match status" value="1"/>
</dbReference>
<protein>
    <recommendedName>
        <fullName evidence="1">ribose-phosphate diphosphokinase</fullName>
        <ecNumber evidence="1">2.7.6.1</ecNumber>
    </recommendedName>
</protein>
<keyword evidence="12" id="KW-1185">Reference proteome</keyword>
<dbReference type="NCBIfam" id="TIGR01251">
    <property type="entry name" value="ribP_PPkin"/>
    <property type="match status" value="1"/>
</dbReference>
<dbReference type="InterPro" id="IPR029057">
    <property type="entry name" value="PRTase-like"/>
</dbReference>
<dbReference type="GO" id="GO:0016301">
    <property type="term" value="F:kinase activity"/>
    <property type="evidence" value="ECO:0007669"/>
    <property type="project" value="UniProtKB-KW"/>
</dbReference>
<comment type="caution">
    <text evidence="11">The sequence shown here is derived from an EMBL/GenBank/DDBJ whole genome shotgun (WGS) entry which is preliminary data.</text>
</comment>
<dbReference type="AlphaFoldDB" id="A0A934SYD2"/>
<evidence type="ECO:0000256" key="5">
    <source>
        <dbReference type="ARBA" id="ARBA00022741"/>
    </source>
</evidence>
<dbReference type="EC" id="2.7.6.1" evidence="1"/>
<evidence type="ECO:0000256" key="3">
    <source>
        <dbReference type="ARBA" id="ARBA00022723"/>
    </source>
</evidence>
<organism evidence="11 12">
    <name type="scientific">Noviherbaspirillum pedocola</name>
    <dbReference type="NCBI Taxonomy" id="2801341"/>
    <lineage>
        <taxon>Bacteria</taxon>
        <taxon>Pseudomonadati</taxon>
        <taxon>Pseudomonadota</taxon>
        <taxon>Betaproteobacteria</taxon>
        <taxon>Burkholderiales</taxon>
        <taxon>Oxalobacteraceae</taxon>
        <taxon>Noviherbaspirillum</taxon>
    </lineage>
</organism>
<name>A0A934SYD2_9BURK</name>
<dbReference type="GO" id="GO:0004749">
    <property type="term" value="F:ribose phosphate diphosphokinase activity"/>
    <property type="evidence" value="ECO:0007669"/>
    <property type="project" value="UniProtKB-EC"/>
</dbReference>
<dbReference type="InterPro" id="IPR000836">
    <property type="entry name" value="PRTase_dom"/>
</dbReference>
<proteinExistence type="predicted"/>